<feature type="region of interest" description="Disordered" evidence="1">
    <location>
        <begin position="146"/>
        <end position="231"/>
    </location>
</feature>
<dbReference type="RefSeq" id="WP_074586016.1">
    <property type="nucleotide sequence ID" value="NZ_FNEI01000001.1"/>
</dbReference>
<dbReference type="Proteomes" id="UP000182130">
    <property type="component" value="Unassembled WGS sequence"/>
</dbReference>
<dbReference type="Pfam" id="PF11228">
    <property type="entry name" value="DUF3027"/>
    <property type="match status" value="1"/>
</dbReference>
<evidence type="ECO:0000313" key="3">
    <source>
        <dbReference type="Proteomes" id="UP000182130"/>
    </source>
</evidence>
<feature type="compositionally biased region" description="Low complexity" evidence="1">
    <location>
        <begin position="8"/>
        <end position="48"/>
    </location>
</feature>
<evidence type="ECO:0000313" key="2">
    <source>
        <dbReference type="EMBL" id="SDI11782.1"/>
    </source>
</evidence>
<proteinExistence type="predicted"/>
<gene>
    <name evidence="2" type="ORF">SAMN05216555_10173</name>
</gene>
<name>A0A1G8HZ09_9MICC</name>
<feature type="compositionally biased region" description="Acidic residues" evidence="1">
    <location>
        <begin position="164"/>
        <end position="185"/>
    </location>
</feature>
<dbReference type="AlphaFoldDB" id="A0A1G8HZ09"/>
<evidence type="ECO:0000256" key="1">
    <source>
        <dbReference type="SAM" id="MobiDB-lite"/>
    </source>
</evidence>
<keyword evidence="3" id="KW-1185">Reference proteome</keyword>
<dbReference type="STRING" id="1045773.SAMN05216555_10173"/>
<feature type="region of interest" description="Disordered" evidence="1">
    <location>
        <begin position="1"/>
        <end position="48"/>
    </location>
</feature>
<organism evidence="2 3">
    <name type="scientific">Arthrobacter cupressi</name>
    <dbReference type="NCBI Taxonomy" id="1045773"/>
    <lineage>
        <taxon>Bacteria</taxon>
        <taxon>Bacillati</taxon>
        <taxon>Actinomycetota</taxon>
        <taxon>Actinomycetes</taxon>
        <taxon>Micrococcales</taxon>
        <taxon>Micrococcaceae</taxon>
        <taxon>Arthrobacter</taxon>
    </lineage>
</organism>
<evidence type="ECO:0008006" key="4">
    <source>
        <dbReference type="Google" id="ProtNLM"/>
    </source>
</evidence>
<dbReference type="EMBL" id="FNEI01000001">
    <property type="protein sequence ID" value="SDI11782.1"/>
    <property type="molecule type" value="Genomic_DNA"/>
</dbReference>
<accession>A0A1G8HZ09</accession>
<feature type="compositionally biased region" description="Acidic residues" evidence="1">
    <location>
        <begin position="209"/>
        <end position="231"/>
    </location>
</feature>
<reference evidence="3" key="1">
    <citation type="submission" date="2016-10" db="EMBL/GenBank/DDBJ databases">
        <authorList>
            <person name="Varghese N."/>
            <person name="Submissions S."/>
        </authorList>
    </citation>
    <scope>NUCLEOTIDE SEQUENCE [LARGE SCALE GENOMIC DNA]</scope>
    <source>
        <strain evidence="3">CGMCC 1.10783</strain>
    </source>
</reference>
<dbReference type="InterPro" id="IPR021391">
    <property type="entry name" value="DUF3027"/>
</dbReference>
<protein>
    <recommendedName>
        <fullName evidence="4">DUF3027 domain-containing protein</fullName>
    </recommendedName>
</protein>
<dbReference type="OrthoDB" id="3210158at2"/>
<sequence>MTSESVEAGQTGAPAAAAGGASARKSARPQAKAPAKVPAAKPRAGVPAWRTGKPDAFLAAAVDVAREAVATIAKESEIGAHIAAKSEGERVVTHLFESRLPGYGGWQWYAVVTRNSRSKTVTVSELGLLPSEDSILAPEWVPWAKRVRPEDEAQAPEHGSDGAESAEAESEEHDSEDVADGDVAAESDGNVTGDASGGEAAGEVAASDNDGDDNGEAEDAETGPDGETEAE</sequence>